<dbReference type="GO" id="GO:0005737">
    <property type="term" value="C:cytoplasm"/>
    <property type="evidence" value="ECO:0007669"/>
    <property type="project" value="UniProtKB-SubCell"/>
</dbReference>
<organism evidence="11 12">
    <name type="scientific">Symbiodinium microadriaticum</name>
    <name type="common">Dinoflagellate</name>
    <name type="synonym">Zooxanthella microadriatica</name>
    <dbReference type="NCBI Taxonomy" id="2951"/>
    <lineage>
        <taxon>Eukaryota</taxon>
        <taxon>Sar</taxon>
        <taxon>Alveolata</taxon>
        <taxon>Dinophyceae</taxon>
        <taxon>Suessiales</taxon>
        <taxon>Symbiodiniaceae</taxon>
        <taxon>Symbiodinium</taxon>
    </lineage>
</organism>
<dbReference type="InterPro" id="IPR020568">
    <property type="entry name" value="Ribosomal_Su5_D2-typ_SF"/>
</dbReference>
<dbReference type="Proteomes" id="UP000186817">
    <property type="component" value="Unassembled WGS sequence"/>
</dbReference>
<comment type="caution">
    <text evidence="11">The sequence shown here is derived from an EMBL/GenBank/DDBJ whole genome shotgun (WGS) entry which is preliminary data.</text>
</comment>
<dbReference type="Gene3D" id="3.30.565.10">
    <property type="entry name" value="Histidine kinase-like ATPase, C-terminal domain"/>
    <property type="match status" value="3"/>
</dbReference>
<dbReference type="FunFam" id="3.40.50.11260:FF:000001">
    <property type="entry name" value="Heat shock protein 90 alpha"/>
    <property type="match status" value="1"/>
</dbReference>
<dbReference type="Pfam" id="PF01269">
    <property type="entry name" value="Fibrillarin"/>
    <property type="match status" value="1"/>
</dbReference>
<evidence type="ECO:0000256" key="5">
    <source>
        <dbReference type="ARBA" id="ARBA00022741"/>
    </source>
</evidence>
<dbReference type="Gene3D" id="3.30.230.80">
    <property type="match status" value="1"/>
</dbReference>
<evidence type="ECO:0000313" key="12">
    <source>
        <dbReference type="Proteomes" id="UP000186817"/>
    </source>
</evidence>
<evidence type="ECO:0000256" key="2">
    <source>
        <dbReference type="ARBA" id="ARBA00007692"/>
    </source>
</evidence>
<dbReference type="Gene3D" id="3.40.50.11260">
    <property type="match status" value="1"/>
</dbReference>
<dbReference type="InterPro" id="IPR038538">
    <property type="entry name" value="MTERF_sf"/>
</dbReference>
<dbReference type="InterPro" id="IPR029063">
    <property type="entry name" value="SAM-dependent_MTases_sf"/>
</dbReference>
<comment type="similarity">
    <text evidence="2">Belongs to the mTERF family.</text>
</comment>
<accession>A0A1Q9CVD7</accession>
<dbReference type="PRINTS" id="PR00775">
    <property type="entry name" value="HEATSHOCK90"/>
</dbReference>
<evidence type="ECO:0000256" key="1">
    <source>
        <dbReference type="ARBA" id="ARBA00004496"/>
    </source>
</evidence>
<dbReference type="Pfam" id="PF00183">
    <property type="entry name" value="HSP90"/>
    <property type="match status" value="1"/>
</dbReference>
<evidence type="ECO:0000256" key="4">
    <source>
        <dbReference type="ARBA" id="ARBA00022490"/>
    </source>
</evidence>
<dbReference type="CDD" id="cd16927">
    <property type="entry name" value="HATPase_Hsp90-like"/>
    <property type="match status" value="1"/>
</dbReference>
<dbReference type="InterPro" id="IPR019805">
    <property type="entry name" value="Heat_shock_protein_90_CS"/>
</dbReference>
<dbReference type="GO" id="GO:0003723">
    <property type="term" value="F:RNA binding"/>
    <property type="evidence" value="ECO:0007669"/>
    <property type="project" value="InterPro"/>
</dbReference>
<dbReference type="PANTHER" id="PTHR11528">
    <property type="entry name" value="HEAT SHOCK PROTEIN 90 FAMILY MEMBER"/>
    <property type="match status" value="1"/>
</dbReference>
<dbReference type="InterPro" id="IPR000692">
    <property type="entry name" value="Fibrillarin"/>
</dbReference>
<reference evidence="11 12" key="1">
    <citation type="submission" date="2016-02" db="EMBL/GenBank/DDBJ databases">
        <title>Genome analysis of coral dinoflagellate symbionts highlights evolutionary adaptations to a symbiotic lifestyle.</title>
        <authorList>
            <person name="Aranda M."/>
            <person name="Li Y."/>
            <person name="Liew Y.J."/>
            <person name="Baumgarten S."/>
            <person name="Simakov O."/>
            <person name="Wilson M."/>
            <person name="Piel J."/>
            <person name="Ashoor H."/>
            <person name="Bougouffa S."/>
            <person name="Bajic V.B."/>
            <person name="Ryu T."/>
            <person name="Ravasi T."/>
            <person name="Bayer T."/>
            <person name="Micklem G."/>
            <person name="Kim H."/>
            <person name="Bhak J."/>
            <person name="Lajeunesse T.C."/>
            <person name="Voolstra C.R."/>
        </authorList>
    </citation>
    <scope>NUCLEOTIDE SEQUENCE [LARGE SCALE GENOMIC DNA]</scope>
    <source>
        <strain evidence="11 12">CCMP2467</strain>
    </source>
</reference>
<dbReference type="FunFam" id="1.20.120.790:FF:000001">
    <property type="entry name" value="Heat shock protein 90 alpha"/>
    <property type="match status" value="1"/>
</dbReference>
<dbReference type="InterPro" id="IPR037196">
    <property type="entry name" value="HSP90_C"/>
</dbReference>
<feature type="region of interest" description="Disordered" evidence="10">
    <location>
        <begin position="1489"/>
        <end position="1522"/>
    </location>
</feature>
<evidence type="ECO:0000256" key="7">
    <source>
        <dbReference type="ARBA" id="ARBA00022946"/>
    </source>
</evidence>
<keyword evidence="9" id="KW-0175">Coiled coil</keyword>
<dbReference type="Gene3D" id="1.25.70.10">
    <property type="entry name" value="Transcription termination factor 3, mitochondrial"/>
    <property type="match status" value="2"/>
</dbReference>
<keyword evidence="6" id="KW-0067">ATP-binding</keyword>
<dbReference type="SUPFAM" id="SSF55874">
    <property type="entry name" value="ATPase domain of HSP90 chaperone/DNA topoisomerase II/histidine kinase"/>
    <property type="match status" value="2"/>
</dbReference>
<dbReference type="InterPro" id="IPR020575">
    <property type="entry name" value="Hsp90_N"/>
</dbReference>
<evidence type="ECO:0000256" key="3">
    <source>
        <dbReference type="ARBA" id="ARBA00008239"/>
    </source>
</evidence>
<evidence type="ECO:0000313" key="11">
    <source>
        <dbReference type="EMBL" id="OLP86893.1"/>
    </source>
</evidence>
<dbReference type="FunFam" id="3.30.230.80:FF:000001">
    <property type="entry name" value="Heat shock protein 90 alpha"/>
    <property type="match status" value="1"/>
</dbReference>
<keyword evidence="4" id="KW-0963">Cytoplasm</keyword>
<gene>
    <name evidence="11" type="ORF">AK812_SmicGene31946</name>
</gene>
<feature type="region of interest" description="Disordered" evidence="10">
    <location>
        <begin position="205"/>
        <end position="234"/>
    </location>
</feature>
<dbReference type="GO" id="GO:0051082">
    <property type="term" value="F:unfolded protein binding"/>
    <property type="evidence" value="ECO:0007669"/>
    <property type="project" value="InterPro"/>
</dbReference>
<dbReference type="GO" id="GO:0140662">
    <property type="term" value="F:ATP-dependent protein folding chaperone"/>
    <property type="evidence" value="ECO:0007669"/>
    <property type="project" value="InterPro"/>
</dbReference>
<dbReference type="GO" id="GO:0008168">
    <property type="term" value="F:methyltransferase activity"/>
    <property type="evidence" value="ECO:0007669"/>
    <property type="project" value="InterPro"/>
</dbReference>
<dbReference type="NCBIfam" id="NF003555">
    <property type="entry name" value="PRK05218.1"/>
    <property type="match status" value="1"/>
</dbReference>
<keyword evidence="12" id="KW-1185">Reference proteome</keyword>
<dbReference type="GO" id="GO:0006364">
    <property type="term" value="P:rRNA processing"/>
    <property type="evidence" value="ECO:0007669"/>
    <property type="project" value="InterPro"/>
</dbReference>
<protein>
    <submittedName>
        <fullName evidence="11">Heat shock protein 90</fullName>
    </submittedName>
</protein>
<evidence type="ECO:0000256" key="9">
    <source>
        <dbReference type="SAM" id="Coils"/>
    </source>
</evidence>
<evidence type="ECO:0000256" key="10">
    <source>
        <dbReference type="SAM" id="MobiDB-lite"/>
    </source>
</evidence>
<dbReference type="OrthoDB" id="28737at2759"/>
<comment type="similarity">
    <text evidence="3">Belongs to the heat shock protein 90 family.</text>
</comment>
<comment type="subcellular location">
    <subcellularLocation>
        <location evidence="1">Cytoplasm</location>
    </subcellularLocation>
</comment>
<dbReference type="InterPro" id="IPR001404">
    <property type="entry name" value="Hsp90_fam"/>
</dbReference>
<keyword evidence="8" id="KW-0143">Chaperone</keyword>
<name>A0A1Q9CVD7_SYMMI</name>
<keyword evidence="5" id="KW-0547">Nucleotide-binding</keyword>
<dbReference type="GO" id="GO:0005524">
    <property type="term" value="F:ATP binding"/>
    <property type="evidence" value="ECO:0007669"/>
    <property type="project" value="UniProtKB-KW"/>
</dbReference>
<dbReference type="EMBL" id="LSRX01000894">
    <property type="protein sequence ID" value="OLP86893.1"/>
    <property type="molecule type" value="Genomic_DNA"/>
</dbReference>
<keyword evidence="11" id="KW-0346">Stress response</keyword>
<dbReference type="InterPro" id="IPR003690">
    <property type="entry name" value="MTERF"/>
</dbReference>
<dbReference type="Pfam" id="PF02536">
    <property type="entry name" value="mTERF"/>
    <property type="match status" value="1"/>
</dbReference>
<dbReference type="HAMAP" id="MF_00505">
    <property type="entry name" value="HSP90"/>
    <property type="match status" value="1"/>
</dbReference>
<dbReference type="GO" id="GO:0016887">
    <property type="term" value="F:ATP hydrolysis activity"/>
    <property type="evidence" value="ECO:0007669"/>
    <property type="project" value="InterPro"/>
</dbReference>
<evidence type="ECO:0000256" key="8">
    <source>
        <dbReference type="ARBA" id="ARBA00023186"/>
    </source>
</evidence>
<dbReference type="InterPro" id="IPR036890">
    <property type="entry name" value="HATPase_C_sf"/>
</dbReference>
<proteinExistence type="inferred from homology"/>
<dbReference type="Gene3D" id="3.40.50.150">
    <property type="entry name" value="Vaccinia Virus protein VP39"/>
    <property type="match status" value="1"/>
</dbReference>
<keyword evidence="7" id="KW-0809">Transit peptide</keyword>
<evidence type="ECO:0000256" key="6">
    <source>
        <dbReference type="ARBA" id="ARBA00022840"/>
    </source>
</evidence>
<dbReference type="SMART" id="SM00733">
    <property type="entry name" value="Mterf"/>
    <property type="match status" value="9"/>
</dbReference>
<dbReference type="SUPFAM" id="SSF54211">
    <property type="entry name" value="Ribosomal protein S5 domain 2-like"/>
    <property type="match status" value="1"/>
</dbReference>
<feature type="region of interest" description="Disordered" evidence="10">
    <location>
        <begin position="2258"/>
        <end position="2290"/>
    </location>
</feature>
<dbReference type="PROSITE" id="PS00298">
    <property type="entry name" value="HSP90"/>
    <property type="match status" value="2"/>
</dbReference>
<dbReference type="SUPFAM" id="SSF110942">
    <property type="entry name" value="HSP90 C-terminal domain"/>
    <property type="match status" value="1"/>
</dbReference>
<sequence length="2493" mass="277263">MASQALLKLEEARESLTFSSCGRQADGVKRSNPSWTLPKASRDDVKKVFVSKKMPQDLLGRGSPGHVYDPKRVRSTPSWSFGAGEARPHPGGVRYPETSNNLTQEDVFAIIVGGDVVSDIAVEDLGAASIMVRGFHRVMAYGLLLELFPDPLVWARCGRSCMILSPILIFVEVGEVEDLLSANPSNLAQRLTALLAAFAREQSAPDAGAQAPWRQQPSMPRRSARAGAAPKGNDVWSANGGPGRRPLFAHHVDGLDVELQRMLLRKAFGDLLDGSEDISGVVHVISEQEAVEALEMAAAAVGCRTTVIQLPSTSAQSWVLKVSAHWNYTEDPWERLVKKPWYFLRRWLQPVAADSTDMIGDTWAWKTEGSSVIKGYVRIFDAHLAASLLSASGSKRGCSAWFVDPVGSPPPGVTATKILWSPWQPDESWQGYHQRVHAEASSNIVLGYKQLGIRVCETDARYVAHSRLWSLRWLPKMATRIDANIMLSSMGFMEIDLADKHTRRQGTVFTFRAKRDDSLEIVQGCFDAGDGPSDVQAILETKRCGRFQSEKPLAVERKVQYRSRADAGDAPKSYYDFSVSPSDDALWESWQGDVLEAEGDATQDKASFGWQDGAEGDGGSQDPSYLGSAWPSSALLGKIEVIANYELTPPAGFRRESRTIMAETFAFNADIQQLMSLIINTFYSNKEIFLRELISNASDFAGRIHRMIKLGLSIDDDDEGLGDDDDLPPLEEVEGAADEASKMEEVCVSSAVSIELVDCGLIINTFYSNKEIFLRELISNASDALDKIRYESITDPDKIEAQPNFFIKIIPDKTNSTLTIEDSGIGMTKNDPRPSANRRFGVGFYSAYLVSDKVRVVSKHNDDERLVSASLRRDSEDEGSSLRVGAGVVEASAIGTFGVKWQRLQYIWESGAGGSFTVQKDTELVHGEIKRGTKIICYLKEDQSEFLEERRLKDLVKKHSEFIGFPIELYVEKSKEKEDSEEEEEEKKDEKEGAGILGLFAFDLLPKLFCDEPKIEEVDEEKEKEEKKKKTKKVKEVSHEWEQLGGGQFSSECWAKALRQLNKNKPLWMRKSEDVTNEEYASFYKSLSNDWEDHLAVKHFSVEGQLEFRALLFVPRRAPFDLFETKKKRNNIKLYVRRVFIMDDCEELMPEWLNFVKGVVDSEDLPLNISRETLQQNKILRVIKKNLVKKCLEMFAEIAEKKDDYKKFYEQFGKCLKLGVHEDSTNRTKVAELLRYHTSKSGDEQISLKEYVDRMKEGQNDIFYITGESIAAVSSSPFLETLRKKGIEVLYMIDPIDEYSVQQLKEFDGKKLKSTTKEGLDIEDEDEKKKLEEMKAEFEPLTKLMKEVLGDKVEKVIVSSRMADSPCVLTTSEYGWSANMERIMKAQALRDNSMTSYMVSKKTMEVNPKHSIMAELKKKAAADKSDKTVKDLIWLLFDTSLLTSGFNLDEPTQFAGRIHRMIKLGLSIDDDDEGLGDDDDLPPLEEVEGAADEASKMEEVTPDSQPFKYGEPRSATIGTCPRDVVTNAPDLNGFPKGRISPGPMRYNVADCPPATRLAHAPGCDMVPPKWSIGHRTTIKELESQTGPKVGPGTYPIPAAVGTQYESDKKSNPSWSCNKKDRFQKKARAHDTGRLWDGEGKRAIQFNRTTSAPPSFSFGTSTRFHAQKMARCMAPLDEKGRRRISWRLFGASWLLGCGTLGLAASGPLWWRKGRPRTVHRSFAEVELLSRLAELLMPGEPIGELFRDFPLEPSDAWGSRWLCPDITAFGVLKQEDAALFVEYDGYHGHYDARGLAADERKSKALLAYAPSGSYVLRLGHAARDIPMTKNSMEVVVDTWSAGRERTLMHVVRQVSQALLGSWGNVLRKDVCQHLQSFRSTEASPDLHLACKFTTEAVLTSDVEKRKTNVIAFLKEKLQFSEVGISRLASRSQKIWGMSIESNLKPTVAWLEDVGLSREQVAKVVAGSPRVLGYSIDGNLKPTVAWLEDVGLSREQVAKVVAGSPQVLGCSIDGNLKPTVAWLEDVGLSREQVAKVVAGSPRVLGYSIDGNLKPTVAWLEDVGLSREQVAKVVAGSPRVLGYSIDGNLKPTVAWLEDVGLSREQVAKVVAGSPRVLGYSIDGNLKPTVAWLEDVGLSREQVAKVVAGFPQVLGYSIDGNLKPTVAWLEDVGLSREQVAKVVAGSPQILGYSIGKNLSRKVSLLQQFFSKEQICSMIAYHPAMLGYRYARMLTRLKVLQEHGCLCKLAQVMALTDAKFSRRQGAGGKGGAAEHRPAEGDPEVYGRSLSRSHGVGERGRGMIQILRNGIDIDRHHIKGIYICMVGKDSSDAKDSEQSGNAMAGVICTLREGEPQNEDWTGEGEEASSAWRGTTITARSKSGTKYSPITVSYQDCHMTFRPWDPESCALAAAIHNRIIHFPIRPKSIVFALGCSLQTLSHISDTLGPKGRLIGVMHDKQLQPCPPERISIFMKRHPNTTVITQDIQRVVTQILTRVREI</sequence>
<feature type="coiled-coil region" evidence="9">
    <location>
        <begin position="970"/>
        <end position="1040"/>
    </location>
</feature>
<dbReference type="Gene3D" id="1.20.120.790">
    <property type="entry name" value="Heat shock protein 90, C-terminal domain"/>
    <property type="match status" value="1"/>
</dbReference>